<proteinExistence type="predicted"/>
<organism evidence="1 2">
    <name type="scientific">Araneus ventricosus</name>
    <name type="common">Orbweaver spider</name>
    <name type="synonym">Epeira ventricosa</name>
    <dbReference type="NCBI Taxonomy" id="182803"/>
    <lineage>
        <taxon>Eukaryota</taxon>
        <taxon>Metazoa</taxon>
        <taxon>Ecdysozoa</taxon>
        <taxon>Arthropoda</taxon>
        <taxon>Chelicerata</taxon>
        <taxon>Arachnida</taxon>
        <taxon>Araneae</taxon>
        <taxon>Araneomorphae</taxon>
        <taxon>Entelegynae</taxon>
        <taxon>Araneoidea</taxon>
        <taxon>Araneidae</taxon>
        <taxon>Araneus</taxon>
    </lineage>
</organism>
<dbReference type="Proteomes" id="UP000499080">
    <property type="component" value="Unassembled WGS sequence"/>
</dbReference>
<evidence type="ECO:0000313" key="2">
    <source>
        <dbReference type="Proteomes" id="UP000499080"/>
    </source>
</evidence>
<reference evidence="1 2" key="1">
    <citation type="journal article" date="2019" name="Sci. Rep.">
        <title>Orb-weaving spider Araneus ventricosus genome elucidates the spidroin gene catalogue.</title>
        <authorList>
            <person name="Kono N."/>
            <person name="Nakamura H."/>
            <person name="Ohtoshi R."/>
            <person name="Moran D.A.P."/>
            <person name="Shinohara A."/>
            <person name="Yoshida Y."/>
            <person name="Fujiwara M."/>
            <person name="Mori M."/>
            <person name="Tomita M."/>
            <person name="Arakawa K."/>
        </authorList>
    </citation>
    <scope>NUCLEOTIDE SEQUENCE [LARGE SCALE GENOMIC DNA]</scope>
</reference>
<evidence type="ECO:0000313" key="1">
    <source>
        <dbReference type="EMBL" id="GBN96725.1"/>
    </source>
</evidence>
<dbReference type="EMBL" id="BGPR01026738">
    <property type="protein sequence ID" value="GBN96725.1"/>
    <property type="molecule type" value="Genomic_DNA"/>
</dbReference>
<name>A0A4Y2TCA5_ARAVE</name>
<gene>
    <name evidence="1" type="ORF">AVEN_84023_1</name>
</gene>
<protein>
    <submittedName>
        <fullName evidence="1">Uncharacterized protein</fullName>
    </submittedName>
</protein>
<sequence>MEFQGLPESYEWFKVRRQKEESGLTAGRGGQKHRAINKFIPLWSETQERVNKNLRVTLQRETVRPSKELLKFRPSANGQRRKKARLVVGSCSQQPDKSLNLKFSATPHRGSAKKFIVWRERGVDGEIDSRSEKIEKSDLGAKFCTCTGVLRPRGIEASPWLESSFGELQRIRAFL</sequence>
<dbReference type="AlphaFoldDB" id="A0A4Y2TCA5"/>
<comment type="caution">
    <text evidence="1">The sequence shown here is derived from an EMBL/GenBank/DDBJ whole genome shotgun (WGS) entry which is preliminary data.</text>
</comment>
<keyword evidence="2" id="KW-1185">Reference proteome</keyword>
<accession>A0A4Y2TCA5</accession>